<dbReference type="Gene3D" id="2.60.40.1850">
    <property type="match status" value="2"/>
</dbReference>
<dbReference type="SUPFAM" id="SSF158911">
    <property type="entry name" value="NEAT domain-like"/>
    <property type="match status" value="1"/>
</dbReference>
<keyword evidence="4" id="KW-0732">Signal</keyword>
<dbReference type="PROSITE" id="PS50978">
    <property type="entry name" value="NEAT"/>
    <property type="match status" value="1"/>
</dbReference>
<dbReference type="PANTHER" id="PTHR37824:SF1">
    <property type="entry name" value="IRON-REGULATED SURFACE DETERMINANT PROTEIN C"/>
    <property type="match status" value="1"/>
</dbReference>
<keyword evidence="5" id="KW-0572">Peptidoglycan-anchor</keyword>
<comment type="caution">
    <text evidence="8">The sequence shown here is derived from an EMBL/GenBank/DDBJ whole genome shotgun (WGS) entry which is preliminary data.</text>
</comment>
<evidence type="ECO:0000259" key="7">
    <source>
        <dbReference type="PROSITE" id="PS50978"/>
    </source>
</evidence>
<gene>
    <name evidence="8" type="ORF">M5W82_07670</name>
</gene>
<feature type="domain" description="NEAT" evidence="7">
    <location>
        <begin position="168"/>
        <end position="287"/>
    </location>
</feature>
<keyword evidence="6" id="KW-0472">Membrane</keyword>
<proteinExistence type="predicted"/>
<protein>
    <submittedName>
        <fullName evidence="8">NEAT domain-containing protein</fullName>
    </submittedName>
</protein>
<reference evidence="8 9" key="1">
    <citation type="submission" date="2022-05" db="EMBL/GenBank/DDBJ databases">
        <title>Genome Sequencing of Bee-Associated Microbes.</title>
        <authorList>
            <person name="Dunlap C."/>
        </authorList>
    </citation>
    <scope>NUCLEOTIDE SEQUENCE [LARGE SCALE GENOMIC DNA]</scope>
    <source>
        <strain evidence="8 9">NRRL BD-083</strain>
    </source>
</reference>
<sequence>MINNRKIFRVFVLSTILLMFLPPFVWLHAKAEESVLENGSYQVELSFSSLDGGKDNIFNELATIDVKNGQYSLNLTIDQPLSIRDIHIEQLENELSSNVQTENLVQFDVKNLHQPIIIKGKMALSSSEEYFTFSQELHLQLTTLSSIVPKDEEIIPENELKDSPSEEICDKEWSMNYVLLVDGKNEQSIMNTYVNPVVNIKEKDGKFHACMTILKSNWITGLTVDQQGNQVEPKLISLVDNTRIVEFEISNFEKPLRMWVKVDIPDISYHHQYYVNLKFDQQQVAKFLNKPSTKEPSKQVSEKPPVIVKGEVKKAPVIVKEGIKKVPVVTQHETAVKQSQTSLPQPTFQPTLTVPKEERLAFDRTLDAPIKNEDDVENTDVKEETAEKVAKDSKVDQQLARLNIVKIVLLVVTCILSGWLLVRRFKNSRKDVTEQK</sequence>
<keyword evidence="3" id="KW-0964">Secreted</keyword>
<evidence type="ECO:0000256" key="3">
    <source>
        <dbReference type="ARBA" id="ARBA00022525"/>
    </source>
</evidence>
<dbReference type="RefSeq" id="WP_268637018.1">
    <property type="nucleotide sequence ID" value="NZ_JAMDLZ010000013.1"/>
</dbReference>
<dbReference type="CDD" id="cd06920">
    <property type="entry name" value="NEAT"/>
    <property type="match status" value="1"/>
</dbReference>
<feature type="transmembrane region" description="Helical" evidence="6">
    <location>
        <begin position="404"/>
        <end position="422"/>
    </location>
</feature>
<keyword evidence="6" id="KW-1133">Transmembrane helix</keyword>
<evidence type="ECO:0000313" key="9">
    <source>
        <dbReference type="Proteomes" id="UP001527052"/>
    </source>
</evidence>
<dbReference type="SMART" id="SM00725">
    <property type="entry name" value="NEAT"/>
    <property type="match status" value="1"/>
</dbReference>
<dbReference type="Pfam" id="PF05031">
    <property type="entry name" value="NEAT"/>
    <property type="match status" value="1"/>
</dbReference>
<dbReference type="InterPro" id="IPR037250">
    <property type="entry name" value="NEAT_dom_sf"/>
</dbReference>
<dbReference type="InterPro" id="IPR050436">
    <property type="entry name" value="IsdA"/>
</dbReference>
<dbReference type="InterPro" id="IPR006635">
    <property type="entry name" value="NEAT_dom"/>
</dbReference>
<keyword evidence="6" id="KW-0812">Transmembrane</keyword>
<keyword evidence="9" id="KW-1185">Reference proteome</keyword>
<evidence type="ECO:0000256" key="4">
    <source>
        <dbReference type="ARBA" id="ARBA00022729"/>
    </source>
</evidence>
<accession>A0ABT4EMF1</accession>
<keyword evidence="2" id="KW-0134">Cell wall</keyword>
<dbReference type="Proteomes" id="UP001527052">
    <property type="component" value="Unassembled WGS sequence"/>
</dbReference>
<evidence type="ECO:0000256" key="6">
    <source>
        <dbReference type="SAM" id="Phobius"/>
    </source>
</evidence>
<evidence type="ECO:0000313" key="8">
    <source>
        <dbReference type="EMBL" id="MCY9546830.1"/>
    </source>
</evidence>
<dbReference type="EMBL" id="JAMDLZ010000013">
    <property type="protein sequence ID" value="MCY9546830.1"/>
    <property type="molecule type" value="Genomic_DNA"/>
</dbReference>
<organism evidence="8 9">
    <name type="scientific">Lysinibacillus xylanilyticus</name>
    <dbReference type="NCBI Taxonomy" id="582475"/>
    <lineage>
        <taxon>Bacteria</taxon>
        <taxon>Bacillati</taxon>
        <taxon>Bacillota</taxon>
        <taxon>Bacilli</taxon>
        <taxon>Bacillales</taxon>
        <taxon>Bacillaceae</taxon>
        <taxon>Lysinibacillus</taxon>
    </lineage>
</organism>
<evidence type="ECO:0000256" key="1">
    <source>
        <dbReference type="ARBA" id="ARBA00004168"/>
    </source>
</evidence>
<dbReference type="PANTHER" id="PTHR37824">
    <property type="entry name" value="IRON-REGULATED SURFACE DETERMINANT PROTEIN C"/>
    <property type="match status" value="1"/>
</dbReference>
<evidence type="ECO:0000256" key="2">
    <source>
        <dbReference type="ARBA" id="ARBA00022512"/>
    </source>
</evidence>
<name>A0ABT4EMF1_9BACI</name>
<evidence type="ECO:0000256" key="5">
    <source>
        <dbReference type="ARBA" id="ARBA00023088"/>
    </source>
</evidence>
<comment type="subcellular location">
    <subcellularLocation>
        <location evidence="1">Secreted</location>
        <location evidence="1">Cell wall</location>
        <topology evidence="1">Peptidoglycan-anchor</topology>
    </subcellularLocation>
</comment>